<dbReference type="NCBIfam" id="TIGR01200">
    <property type="entry name" value="GLPGLI"/>
    <property type="match status" value="1"/>
</dbReference>
<accession>A0A2D0N8E3</accession>
<dbReference type="OrthoDB" id="1440774at2"/>
<evidence type="ECO:0000313" key="2">
    <source>
        <dbReference type="Proteomes" id="UP000223913"/>
    </source>
</evidence>
<dbReference type="AlphaFoldDB" id="A0A2D0N8E3"/>
<sequence length="248" mass="28576">MRNIILLLLCSIQLVIPGRSQSGIEIQYYTPDAEAKDPAAQKVTIFTLKCGTERSVFFKEETPRSVYLNTAEQSVTLNYATGRSWIFKEMRQSRLTSLVTSIRERQYIIREALPTIHWEILKEERFIQGIPVRKARGTFRGRHYTAWFAPGIPLANGPWKLGGLPGLILEAYDDDKVVVFLFRALQSASEMALVEPETDQPEIDLPSYQRLYQKEVTQYFEFLNARLRKEGASVSYQTGAFELWERLD</sequence>
<dbReference type="Proteomes" id="UP000223913">
    <property type="component" value="Unassembled WGS sequence"/>
</dbReference>
<keyword evidence="2" id="KW-1185">Reference proteome</keyword>
<evidence type="ECO:0008006" key="3">
    <source>
        <dbReference type="Google" id="ProtNLM"/>
    </source>
</evidence>
<dbReference type="RefSeq" id="WP_099151839.1">
    <property type="nucleotide sequence ID" value="NZ_PDUD01000024.1"/>
</dbReference>
<dbReference type="EMBL" id="PDUD01000024">
    <property type="protein sequence ID" value="PHN04781.1"/>
    <property type="molecule type" value="Genomic_DNA"/>
</dbReference>
<organism evidence="1 2">
    <name type="scientific">Flavilitoribacter nigricans (strain ATCC 23147 / DSM 23189 / NBRC 102662 / NCIMB 1420 / SS-2)</name>
    <name type="common">Lewinella nigricans</name>
    <dbReference type="NCBI Taxonomy" id="1122177"/>
    <lineage>
        <taxon>Bacteria</taxon>
        <taxon>Pseudomonadati</taxon>
        <taxon>Bacteroidota</taxon>
        <taxon>Saprospiria</taxon>
        <taxon>Saprospirales</taxon>
        <taxon>Lewinellaceae</taxon>
        <taxon>Flavilitoribacter</taxon>
    </lineage>
</organism>
<proteinExistence type="predicted"/>
<protein>
    <recommendedName>
        <fullName evidence="3">GLPGLI family protein</fullName>
    </recommendedName>
</protein>
<dbReference type="Pfam" id="PF09697">
    <property type="entry name" value="Porph_ging"/>
    <property type="match status" value="1"/>
</dbReference>
<comment type="caution">
    <text evidence="1">The sequence shown here is derived from an EMBL/GenBank/DDBJ whole genome shotgun (WGS) entry which is preliminary data.</text>
</comment>
<evidence type="ECO:0000313" key="1">
    <source>
        <dbReference type="EMBL" id="PHN04781.1"/>
    </source>
</evidence>
<name>A0A2D0N8E3_FLAN2</name>
<dbReference type="InterPro" id="IPR005901">
    <property type="entry name" value="GLPGLI"/>
</dbReference>
<reference evidence="1 2" key="1">
    <citation type="submission" date="2017-10" db="EMBL/GenBank/DDBJ databases">
        <title>The draft genome sequence of Lewinella nigricans NBRC 102662.</title>
        <authorList>
            <person name="Wang K."/>
        </authorList>
    </citation>
    <scope>NUCLEOTIDE SEQUENCE [LARGE SCALE GENOMIC DNA]</scope>
    <source>
        <strain evidence="1 2">NBRC 102662</strain>
    </source>
</reference>
<gene>
    <name evidence="1" type="ORF">CRP01_19920</name>
</gene>